<dbReference type="InterPro" id="IPR002059">
    <property type="entry name" value="CSP_DNA-bd"/>
</dbReference>
<dbReference type="Pfam" id="PF00313">
    <property type="entry name" value="CSD"/>
    <property type="match status" value="1"/>
</dbReference>
<dbReference type="Proteomes" id="UP001432222">
    <property type="component" value="Chromosome"/>
</dbReference>
<name>A0ABZ1UAS1_9ACTN</name>
<dbReference type="InterPro" id="IPR011129">
    <property type="entry name" value="CSD"/>
</dbReference>
<dbReference type="SUPFAM" id="SSF50249">
    <property type="entry name" value="Nucleic acid-binding proteins"/>
    <property type="match status" value="1"/>
</dbReference>
<keyword evidence="3" id="KW-1185">Reference proteome</keyword>
<dbReference type="Gene3D" id="2.40.50.140">
    <property type="entry name" value="Nucleic acid-binding proteins"/>
    <property type="match status" value="1"/>
</dbReference>
<sequence>MVTGRVVRYDSVRGYGFIAPDHGGEDVFLHVNDMLMPESVVHSGLVVEFEMEEGDRGLKASSVRLPKGALARPAGAAGPVPLVPRSAADNDDAECDVLTSAEFVVEVTELLLTHAPSLTGEQVLKVREAMLRCAKGHGWTEG</sequence>
<evidence type="ECO:0000259" key="1">
    <source>
        <dbReference type="PROSITE" id="PS51857"/>
    </source>
</evidence>
<evidence type="ECO:0000313" key="2">
    <source>
        <dbReference type="EMBL" id="WUQ88271.1"/>
    </source>
</evidence>
<dbReference type="InterPro" id="IPR050181">
    <property type="entry name" value="Cold_shock_domain"/>
</dbReference>
<dbReference type="InterPro" id="IPR012340">
    <property type="entry name" value="NA-bd_OB-fold"/>
</dbReference>
<dbReference type="EMBL" id="CP108110">
    <property type="protein sequence ID" value="WUQ88271.1"/>
    <property type="molecule type" value="Genomic_DNA"/>
</dbReference>
<reference evidence="2" key="1">
    <citation type="submission" date="2022-10" db="EMBL/GenBank/DDBJ databases">
        <title>The complete genomes of actinobacterial strains from the NBC collection.</title>
        <authorList>
            <person name="Joergensen T.S."/>
            <person name="Alvarez Arevalo M."/>
            <person name="Sterndorff E.B."/>
            <person name="Faurdal D."/>
            <person name="Vuksanovic O."/>
            <person name="Mourched A.-S."/>
            <person name="Charusanti P."/>
            <person name="Shaw S."/>
            <person name="Blin K."/>
            <person name="Weber T."/>
        </authorList>
    </citation>
    <scope>NUCLEOTIDE SEQUENCE</scope>
    <source>
        <strain evidence="2">NBC_00222</strain>
    </source>
</reference>
<accession>A0ABZ1UAS1</accession>
<dbReference type="CDD" id="cd04458">
    <property type="entry name" value="CSP_CDS"/>
    <property type="match status" value="1"/>
</dbReference>
<proteinExistence type="predicted"/>
<organism evidence="2 3">
    <name type="scientific">Kitasatospora purpeofusca</name>
    <dbReference type="NCBI Taxonomy" id="67352"/>
    <lineage>
        <taxon>Bacteria</taxon>
        <taxon>Bacillati</taxon>
        <taxon>Actinomycetota</taxon>
        <taxon>Actinomycetes</taxon>
        <taxon>Kitasatosporales</taxon>
        <taxon>Streptomycetaceae</taxon>
        <taxon>Kitasatospora</taxon>
    </lineage>
</organism>
<dbReference type="PROSITE" id="PS51857">
    <property type="entry name" value="CSD_2"/>
    <property type="match status" value="1"/>
</dbReference>
<feature type="domain" description="CSD" evidence="1">
    <location>
        <begin position="1"/>
        <end position="65"/>
    </location>
</feature>
<dbReference type="RefSeq" id="WP_328958819.1">
    <property type="nucleotide sequence ID" value="NZ_CP108110.1"/>
</dbReference>
<dbReference type="PRINTS" id="PR00050">
    <property type="entry name" value="COLDSHOCK"/>
</dbReference>
<dbReference type="SMART" id="SM00357">
    <property type="entry name" value="CSP"/>
    <property type="match status" value="1"/>
</dbReference>
<protein>
    <submittedName>
        <fullName evidence="2">Cold shock domain-containing protein</fullName>
    </submittedName>
</protein>
<gene>
    <name evidence="2" type="ORF">OHA16_37945</name>
</gene>
<evidence type="ECO:0000313" key="3">
    <source>
        <dbReference type="Proteomes" id="UP001432222"/>
    </source>
</evidence>
<dbReference type="PANTHER" id="PTHR11544">
    <property type="entry name" value="COLD SHOCK DOMAIN CONTAINING PROTEINS"/>
    <property type="match status" value="1"/>
</dbReference>